<evidence type="ECO:0008006" key="12">
    <source>
        <dbReference type="Google" id="ProtNLM"/>
    </source>
</evidence>
<protein>
    <recommendedName>
        <fullName evidence="12">MCM AAA-lid domain-containing protein</fullName>
    </recommendedName>
</protein>
<keyword evidence="4" id="KW-0547">Nucleotide-binding</keyword>
<evidence type="ECO:0000256" key="6">
    <source>
        <dbReference type="ARBA" id="ARBA00023306"/>
    </source>
</evidence>
<dbReference type="Proteomes" id="UP000054047">
    <property type="component" value="Unassembled WGS sequence"/>
</dbReference>
<dbReference type="GO" id="GO:0005634">
    <property type="term" value="C:nucleus"/>
    <property type="evidence" value="ECO:0007669"/>
    <property type="project" value="UniProtKB-SubCell"/>
</dbReference>
<sequence>VVDYAIARRILDNHRAISSHRVRETKYATSDIQKYITFAKCFKPQISPEAAEALVTAYKRLRMSDSNNAATSSWRITVRQLESLVRLSEALARLHCAAQVSVDHVNQASKLLNKSIIRVEQPDIALDDDFESETVMEQDEDKENEADSMETDEGDGKRTKVDPSKLKITFEKYKRLADMLVLHMRSDEEGVDEEEYEGVRQDSLIDWFVLLFFALSLFLRGTAQ</sequence>
<organism evidence="10 11">
    <name type="scientific">Ancylostoma duodenale</name>
    <dbReference type="NCBI Taxonomy" id="51022"/>
    <lineage>
        <taxon>Eukaryota</taxon>
        <taxon>Metazoa</taxon>
        <taxon>Ecdysozoa</taxon>
        <taxon>Nematoda</taxon>
        <taxon>Chromadorea</taxon>
        <taxon>Rhabditida</taxon>
        <taxon>Rhabditina</taxon>
        <taxon>Rhabditomorpha</taxon>
        <taxon>Strongyloidea</taxon>
        <taxon>Ancylostomatidae</taxon>
        <taxon>Ancylostomatinae</taxon>
        <taxon>Ancylostoma</taxon>
    </lineage>
</organism>
<keyword evidence="3" id="KW-0235">DNA replication</keyword>
<dbReference type="GO" id="GO:1902969">
    <property type="term" value="P:mitotic DNA replication"/>
    <property type="evidence" value="ECO:0007669"/>
    <property type="project" value="TreeGrafter"/>
</dbReference>
<dbReference type="InterPro" id="IPR041562">
    <property type="entry name" value="MCM_lid"/>
</dbReference>
<comment type="similarity">
    <text evidence="2">Belongs to the MCM family.</text>
</comment>
<dbReference type="AlphaFoldDB" id="A0A0C2BZP9"/>
<dbReference type="GO" id="GO:0042555">
    <property type="term" value="C:MCM complex"/>
    <property type="evidence" value="ECO:0007669"/>
    <property type="project" value="TreeGrafter"/>
</dbReference>
<keyword evidence="4" id="KW-0347">Helicase</keyword>
<dbReference type="Gene3D" id="3.40.50.300">
    <property type="entry name" value="P-loop containing nucleotide triphosphate hydrolases"/>
    <property type="match status" value="1"/>
</dbReference>
<reference evidence="10 11" key="1">
    <citation type="submission" date="2013-12" db="EMBL/GenBank/DDBJ databases">
        <title>Draft genome of the parsitic nematode Ancylostoma duodenale.</title>
        <authorList>
            <person name="Mitreva M."/>
        </authorList>
    </citation>
    <scope>NUCLEOTIDE SEQUENCE [LARGE SCALE GENOMIC DNA]</scope>
    <source>
        <strain evidence="10 11">Zhejiang</strain>
    </source>
</reference>
<dbReference type="GO" id="GO:1990518">
    <property type="term" value="F:single-stranded 3'-5' DNA helicase activity"/>
    <property type="evidence" value="ECO:0007669"/>
    <property type="project" value="TreeGrafter"/>
</dbReference>
<dbReference type="OrthoDB" id="1744952at2759"/>
<dbReference type="InterPro" id="IPR027417">
    <property type="entry name" value="P-loop_NTPase"/>
</dbReference>
<dbReference type="Gene3D" id="1.20.58.870">
    <property type="match status" value="1"/>
</dbReference>
<dbReference type="SUPFAM" id="SSF52540">
    <property type="entry name" value="P-loop containing nucleoside triphosphate hydrolases"/>
    <property type="match status" value="1"/>
</dbReference>
<keyword evidence="4" id="KW-0067">ATP-binding</keyword>
<keyword evidence="6" id="KW-0131">Cell cycle</keyword>
<comment type="subcellular location">
    <subcellularLocation>
        <location evidence="1">Nucleus</location>
    </subcellularLocation>
</comment>
<feature type="compositionally biased region" description="Acidic residues" evidence="7">
    <location>
        <begin position="134"/>
        <end position="153"/>
    </location>
</feature>
<dbReference type="GO" id="GO:0005524">
    <property type="term" value="F:ATP binding"/>
    <property type="evidence" value="ECO:0007669"/>
    <property type="project" value="InterPro"/>
</dbReference>
<evidence type="ECO:0000256" key="2">
    <source>
        <dbReference type="ARBA" id="ARBA00008010"/>
    </source>
</evidence>
<feature type="domain" description="Mcm6 C-terminal winged-helix" evidence="9">
    <location>
        <begin position="165"/>
        <end position="209"/>
    </location>
</feature>
<keyword evidence="4" id="KW-0378">Hydrolase</keyword>
<evidence type="ECO:0000313" key="11">
    <source>
        <dbReference type="Proteomes" id="UP000054047"/>
    </source>
</evidence>
<dbReference type="PANTHER" id="PTHR11630">
    <property type="entry name" value="DNA REPLICATION LICENSING FACTOR MCM FAMILY MEMBER"/>
    <property type="match status" value="1"/>
</dbReference>
<feature type="region of interest" description="Disordered" evidence="7">
    <location>
        <begin position="134"/>
        <end position="161"/>
    </location>
</feature>
<dbReference type="Pfam" id="PF17855">
    <property type="entry name" value="MCM_lid"/>
    <property type="match status" value="1"/>
</dbReference>
<dbReference type="InterPro" id="IPR041024">
    <property type="entry name" value="Mcm6_C"/>
</dbReference>
<dbReference type="EMBL" id="KN753550">
    <property type="protein sequence ID" value="KIH49418.1"/>
    <property type="molecule type" value="Genomic_DNA"/>
</dbReference>
<evidence type="ECO:0000259" key="8">
    <source>
        <dbReference type="Pfam" id="PF17855"/>
    </source>
</evidence>
<dbReference type="InterPro" id="IPR031327">
    <property type="entry name" value="MCM"/>
</dbReference>
<name>A0A0C2BZP9_9BILA</name>
<dbReference type="GO" id="GO:0003697">
    <property type="term" value="F:single-stranded DNA binding"/>
    <property type="evidence" value="ECO:0007669"/>
    <property type="project" value="TreeGrafter"/>
</dbReference>
<dbReference type="Pfam" id="PF18263">
    <property type="entry name" value="WHD_MCM6"/>
    <property type="match status" value="1"/>
</dbReference>
<evidence type="ECO:0000256" key="7">
    <source>
        <dbReference type="SAM" id="MobiDB-lite"/>
    </source>
</evidence>
<evidence type="ECO:0000256" key="1">
    <source>
        <dbReference type="ARBA" id="ARBA00004123"/>
    </source>
</evidence>
<proteinExistence type="inferred from homology"/>
<evidence type="ECO:0000256" key="5">
    <source>
        <dbReference type="ARBA" id="ARBA00023242"/>
    </source>
</evidence>
<dbReference type="GO" id="GO:0000727">
    <property type="term" value="P:double-strand break repair via break-induced replication"/>
    <property type="evidence" value="ECO:0007669"/>
    <property type="project" value="TreeGrafter"/>
</dbReference>
<keyword evidence="11" id="KW-1185">Reference proteome</keyword>
<gene>
    <name evidence="10" type="ORF">ANCDUO_20507</name>
</gene>
<evidence type="ECO:0000256" key="3">
    <source>
        <dbReference type="ARBA" id="ARBA00022705"/>
    </source>
</evidence>
<feature type="non-terminal residue" evidence="10">
    <location>
        <position position="1"/>
    </location>
</feature>
<accession>A0A0C2BZP9</accession>
<feature type="domain" description="MCM AAA-lid" evidence="8">
    <location>
        <begin position="32"/>
        <end position="116"/>
    </location>
</feature>
<evidence type="ECO:0000256" key="4">
    <source>
        <dbReference type="ARBA" id="ARBA00022806"/>
    </source>
</evidence>
<dbReference type="PANTHER" id="PTHR11630:SF43">
    <property type="entry name" value="DNA REPLICATION LICENSING FACTOR MCM6"/>
    <property type="match status" value="1"/>
</dbReference>
<evidence type="ECO:0000313" key="10">
    <source>
        <dbReference type="EMBL" id="KIH49418.1"/>
    </source>
</evidence>
<keyword evidence="5" id="KW-0539">Nucleus</keyword>
<evidence type="ECO:0000259" key="9">
    <source>
        <dbReference type="Pfam" id="PF18263"/>
    </source>
</evidence>